<reference evidence="2" key="1">
    <citation type="journal article" date="2021" name="Front. Microbiol.">
        <title>Comprehensive Comparative Genomics and Phenotyping of Methylobacterium Species.</title>
        <authorList>
            <person name="Alessa O."/>
            <person name="Ogura Y."/>
            <person name="Fujitani Y."/>
            <person name="Takami H."/>
            <person name="Hayashi T."/>
            <person name="Sahin N."/>
            <person name="Tani A."/>
        </authorList>
    </citation>
    <scope>NUCLEOTIDE SEQUENCE</scope>
    <source>
        <strain evidence="2">DSM 14458</strain>
    </source>
</reference>
<gene>
    <name evidence="2" type="ORF">BGCPKDLD_3916</name>
</gene>
<dbReference type="EMBL" id="BPRE01000014">
    <property type="protein sequence ID" value="GJE77313.1"/>
    <property type="molecule type" value="Genomic_DNA"/>
</dbReference>
<evidence type="ECO:0000259" key="1">
    <source>
        <dbReference type="Pfam" id="PF07007"/>
    </source>
</evidence>
<keyword evidence="3" id="KW-1185">Reference proteome</keyword>
<dbReference type="Proteomes" id="UP001055093">
    <property type="component" value="Unassembled WGS sequence"/>
</dbReference>
<evidence type="ECO:0000313" key="2">
    <source>
        <dbReference type="EMBL" id="GJE77313.1"/>
    </source>
</evidence>
<accession>A0ABQ4UYS9</accession>
<feature type="domain" description="Lysozyme inhibitor LprI-like N-terminal" evidence="1">
    <location>
        <begin position="40"/>
        <end position="127"/>
    </location>
</feature>
<dbReference type="Pfam" id="PF07007">
    <property type="entry name" value="LprI"/>
    <property type="match status" value="1"/>
</dbReference>
<proteinExistence type="predicted"/>
<dbReference type="Gene3D" id="1.20.1270.180">
    <property type="match status" value="1"/>
</dbReference>
<comment type="caution">
    <text evidence="2">The sequence shown here is derived from an EMBL/GenBank/DDBJ whole genome shotgun (WGS) entry which is preliminary data.</text>
</comment>
<protein>
    <recommendedName>
        <fullName evidence="1">Lysozyme inhibitor LprI-like N-terminal domain-containing protein</fullName>
    </recommendedName>
</protein>
<organism evidence="2 3">
    <name type="scientific">Methylorubrum suomiense</name>
    <dbReference type="NCBI Taxonomy" id="144191"/>
    <lineage>
        <taxon>Bacteria</taxon>
        <taxon>Pseudomonadati</taxon>
        <taxon>Pseudomonadota</taxon>
        <taxon>Alphaproteobacteria</taxon>
        <taxon>Hyphomicrobiales</taxon>
        <taxon>Methylobacteriaceae</taxon>
        <taxon>Methylorubrum</taxon>
    </lineage>
</organism>
<reference evidence="2" key="2">
    <citation type="submission" date="2021-08" db="EMBL/GenBank/DDBJ databases">
        <authorList>
            <person name="Tani A."/>
            <person name="Ola A."/>
            <person name="Ogura Y."/>
            <person name="Katsura K."/>
            <person name="Hayashi T."/>
        </authorList>
    </citation>
    <scope>NUCLEOTIDE SEQUENCE</scope>
    <source>
        <strain evidence="2">DSM 14458</strain>
    </source>
</reference>
<evidence type="ECO:0000313" key="3">
    <source>
        <dbReference type="Proteomes" id="UP001055093"/>
    </source>
</evidence>
<dbReference type="InterPro" id="IPR009739">
    <property type="entry name" value="LprI-like_N"/>
</dbReference>
<sequence>MRSEPNAQELAAIESCLKKEIGVVKRRRCIGLVVDPYRATQDGATTLGRNACIGREGGIWDTILNCQYRQLSAALDDEGRADLKKAQQAWLHFRKHACGWSYHVYRGGSFGGALSGECDMDKIAIRAIHLMEIFDNIQ</sequence>
<name>A0ABQ4UYS9_9HYPH</name>